<dbReference type="Pfam" id="PF03544">
    <property type="entry name" value="TonB_C"/>
    <property type="match status" value="1"/>
</dbReference>
<dbReference type="InterPro" id="IPR036942">
    <property type="entry name" value="Beta-barrel_TonB_sf"/>
</dbReference>
<proteinExistence type="inferred from homology"/>
<keyword evidence="13" id="KW-0998">Cell outer membrane</keyword>
<dbReference type="EMBL" id="AP011765">
    <property type="protein sequence ID" value="BAL57067.1"/>
    <property type="molecule type" value="Genomic_DNA"/>
</dbReference>
<keyword evidence="8" id="KW-1133">Transmembrane helix</keyword>
<comment type="similarity">
    <text evidence="14">Belongs to the TonB-dependent receptor family.</text>
</comment>
<feature type="domain" description="TonB-dependent receptor plug" evidence="18">
    <location>
        <begin position="172"/>
        <end position="278"/>
    </location>
</feature>
<evidence type="ECO:0000256" key="3">
    <source>
        <dbReference type="ARBA" id="ARBA00022448"/>
    </source>
</evidence>
<keyword evidence="4" id="KW-1134">Transmembrane beta strand</keyword>
<evidence type="ECO:0000256" key="5">
    <source>
        <dbReference type="ARBA" id="ARBA00022496"/>
    </source>
</evidence>
<dbReference type="InterPro" id="IPR037066">
    <property type="entry name" value="Plug_dom_sf"/>
</dbReference>
<organism evidence="19">
    <name type="scientific">uncultured delta proteobacterium</name>
    <dbReference type="NCBI Taxonomy" id="34034"/>
    <lineage>
        <taxon>Bacteria</taxon>
        <taxon>Deltaproteobacteria</taxon>
        <taxon>environmental samples</taxon>
    </lineage>
</organism>
<dbReference type="Pfam" id="PF00593">
    <property type="entry name" value="TonB_dep_Rec_b-barrel"/>
    <property type="match status" value="1"/>
</dbReference>
<evidence type="ECO:0000256" key="4">
    <source>
        <dbReference type="ARBA" id="ARBA00022452"/>
    </source>
</evidence>
<evidence type="ECO:0000256" key="8">
    <source>
        <dbReference type="ARBA" id="ARBA00022989"/>
    </source>
</evidence>
<dbReference type="Gene3D" id="2.170.130.10">
    <property type="entry name" value="TonB-dependent receptor, plug domain"/>
    <property type="match status" value="1"/>
</dbReference>
<dbReference type="GO" id="GO:0015344">
    <property type="term" value="F:siderophore uptake transmembrane transporter activity"/>
    <property type="evidence" value="ECO:0007669"/>
    <property type="project" value="TreeGrafter"/>
</dbReference>
<keyword evidence="12 14" id="KW-0472">Membrane</keyword>
<dbReference type="Gene3D" id="2.40.170.20">
    <property type="entry name" value="TonB-dependent receptor, beta-barrel domain"/>
    <property type="match status" value="1"/>
</dbReference>
<reference evidence="19" key="1">
    <citation type="journal article" date="2005" name="Environ. Microbiol.">
        <title>Genetic and functional properties of uncultivated thermophilic crenarchaeotes from a subsurface gold mine as revealed by analysis of genome fragments.</title>
        <authorList>
            <person name="Nunoura T."/>
            <person name="Hirayama H."/>
            <person name="Takami H."/>
            <person name="Oida H."/>
            <person name="Nishi S."/>
            <person name="Shimamura S."/>
            <person name="Suzuki Y."/>
            <person name="Inagaki F."/>
            <person name="Takai K."/>
            <person name="Nealson K.H."/>
            <person name="Horikoshi K."/>
        </authorList>
    </citation>
    <scope>NUCLEOTIDE SEQUENCE</scope>
</reference>
<dbReference type="InterPro" id="IPR039426">
    <property type="entry name" value="TonB-dep_rcpt-like"/>
</dbReference>
<dbReference type="InterPro" id="IPR037682">
    <property type="entry name" value="TonB_C"/>
</dbReference>
<evidence type="ECO:0000259" key="17">
    <source>
        <dbReference type="Pfam" id="PF03544"/>
    </source>
</evidence>
<dbReference type="InterPro" id="IPR012910">
    <property type="entry name" value="Plug_dom"/>
</dbReference>
<evidence type="ECO:0000256" key="10">
    <source>
        <dbReference type="ARBA" id="ARBA00023065"/>
    </source>
</evidence>
<evidence type="ECO:0000256" key="12">
    <source>
        <dbReference type="ARBA" id="ARBA00023136"/>
    </source>
</evidence>
<name>H5SLN1_9DELT</name>
<reference evidence="19" key="2">
    <citation type="journal article" date="2012" name="PLoS ONE">
        <title>A Deeply Branching Thermophilic Bacterium with an Ancient Acetyl-CoA Pathway Dominates a Subsurface Ecosystem.</title>
        <authorList>
            <person name="Takami H."/>
            <person name="Noguchi H."/>
            <person name="Takaki Y."/>
            <person name="Uchiyama I."/>
            <person name="Toyoda A."/>
            <person name="Nishi S."/>
            <person name="Chee G.-J."/>
            <person name="Arai W."/>
            <person name="Nunoura T."/>
            <person name="Itoh T."/>
            <person name="Hattori M."/>
            <person name="Takai K."/>
        </authorList>
    </citation>
    <scope>NUCLEOTIDE SEQUENCE</scope>
</reference>
<evidence type="ECO:0000259" key="16">
    <source>
        <dbReference type="Pfam" id="PF00593"/>
    </source>
</evidence>
<evidence type="ECO:0000256" key="6">
    <source>
        <dbReference type="ARBA" id="ARBA00022692"/>
    </source>
</evidence>
<evidence type="ECO:0000256" key="9">
    <source>
        <dbReference type="ARBA" id="ARBA00023004"/>
    </source>
</evidence>
<evidence type="ECO:0000256" key="7">
    <source>
        <dbReference type="ARBA" id="ARBA00022729"/>
    </source>
</evidence>
<dbReference type="Gene3D" id="3.30.1150.10">
    <property type="match status" value="1"/>
</dbReference>
<evidence type="ECO:0000313" key="19">
    <source>
        <dbReference type="EMBL" id="BAL57067.1"/>
    </source>
</evidence>
<keyword evidence="19" id="KW-0675">Receptor</keyword>
<feature type="domain" description="TonB C-terminal" evidence="17">
    <location>
        <begin position="11"/>
        <end position="81"/>
    </location>
</feature>
<dbReference type="PANTHER" id="PTHR32552">
    <property type="entry name" value="FERRICHROME IRON RECEPTOR-RELATED"/>
    <property type="match status" value="1"/>
</dbReference>
<evidence type="ECO:0000256" key="13">
    <source>
        <dbReference type="ARBA" id="ARBA00023237"/>
    </source>
</evidence>
<evidence type="ECO:0000259" key="18">
    <source>
        <dbReference type="Pfam" id="PF07715"/>
    </source>
</evidence>
<keyword evidence="10" id="KW-0406">Ion transport</keyword>
<dbReference type="InterPro" id="IPR006260">
    <property type="entry name" value="TonB/TolA_C"/>
</dbReference>
<sequence length="829" mass="89851">MVGPVCVRHARPEYPRGADGRRVDVELLLTVDEQGNVSHAEVLGHIPHDAPESFDRAALEAAREIRFRPAMRDGQPIAVRVRYHMAIAPPLVPVDAGTVAATASATEIHEHEEEIGGGTEGLVHTHGQAVPTRSASAPMRSTTEPATAHPVQNESEQSVVIRGAGARGRSVSEYVLSVGSLANVPRQTGTELLTLAPGVMLSNEGTEGHAAHVSLRGFTGDNGQDIAFSVDGIPINEESNTHGQGYADLYFIIPELVQRMEVTEGVADPRQGNFAIAGSVNYRLGLGYRGTLLRGSLGMFGYRRFVVLYGPPGTSDDSFAGVDVVHSDGFGPSRNFDRVSGLAQHVLDLGGGVSLRLFGGLYASRWVSPGVIREDDFEAGRVGFFDVYETAGRQGGFSTRAVMATTLDWRRQREQARMQLFALWRDLSLTENFTGFVIRRDAGDLIEQRYGGMTIGGSGYYQRSVSLLGRTHDAEVGWFFRHDRYALGQRRLDALTSEPAAMRDPGDIDADVRATNVGLYLDATARLTPRWIVRTGVRFDTMAYDVDQNVFRTVDRQVHPVHRTAIGVHMGPKATVEFDVGHGLVVLASHGAGFRSPEALTLADGERAPFTSVTGQELGVRYTLPSAQGRAVRLVASLAGYHTHVEQDLLFDPVAGRVVPIGSTRRVGGVLWVRTQWLSWIDVNASLTYTRATVEADALGRTVPAGSLLPYVPPWVGRIDAAADREVGSWRGFVFRARGGLGVQYFSPRPLPLNDRSEPVFLVDASAGAGVGPVDIGLSVRNLLDVRWRDAQLNFASSYVPGATPSLFPVRHFTAGAPFTLFGTMTVRF</sequence>
<dbReference type="InterPro" id="IPR000531">
    <property type="entry name" value="Beta-barrel_TonB"/>
</dbReference>
<evidence type="ECO:0000256" key="1">
    <source>
        <dbReference type="ARBA" id="ARBA00004167"/>
    </source>
</evidence>
<evidence type="ECO:0000256" key="15">
    <source>
        <dbReference type="SAM" id="MobiDB-lite"/>
    </source>
</evidence>
<dbReference type="SUPFAM" id="SSF74653">
    <property type="entry name" value="TolA/TonB C-terminal domain"/>
    <property type="match status" value="1"/>
</dbReference>
<dbReference type="PANTHER" id="PTHR32552:SF89">
    <property type="entry name" value="CATECHOLATE SIDEROPHORE RECEPTOR FIU"/>
    <property type="match status" value="1"/>
</dbReference>
<dbReference type="GO" id="GO:0009279">
    <property type="term" value="C:cell outer membrane"/>
    <property type="evidence" value="ECO:0007669"/>
    <property type="project" value="UniProtKB-SubCell"/>
</dbReference>
<comment type="subcellular location">
    <subcellularLocation>
        <location evidence="2">Cell outer membrane</location>
        <topology evidence="2">Multi-pass membrane protein</topology>
    </subcellularLocation>
    <subcellularLocation>
        <location evidence="1">Membrane</location>
        <topology evidence="1">Single-pass membrane protein</topology>
    </subcellularLocation>
</comment>
<evidence type="ECO:0000256" key="2">
    <source>
        <dbReference type="ARBA" id="ARBA00004571"/>
    </source>
</evidence>
<keyword evidence="9" id="KW-0408">Iron</keyword>
<evidence type="ECO:0000256" key="14">
    <source>
        <dbReference type="RuleBase" id="RU003357"/>
    </source>
</evidence>
<protein>
    <submittedName>
        <fullName evidence="19">TonB-dependent receptor</fullName>
    </submittedName>
</protein>
<dbReference type="SUPFAM" id="SSF56935">
    <property type="entry name" value="Porins"/>
    <property type="match status" value="1"/>
</dbReference>
<gene>
    <name evidence="19" type="ORF">HGMM_F46H12C16</name>
</gene>
<dbReference type="NCBIfam" id="TIGR01352">
    <property type="entry name" value="tonB_Cterm"/>
    <property type="match status" value="1"/>
</dbReference>
<dbReference type="AlphaFoldDB" id="H5SLN1"/>
<keyword evidence="5" id="KW-0410">Iron transport</keyword>
<feature type="region of interest" description="Disordered" evidence="15">
    <location>
        <begin position="133"/>
        <end position="157"/>
    </location>
</feature>
<accession>H5SLN1</accession>
<keyword evidence="11 14" id="KW-0798">TonB box</keyword>
<dbReference type="Pfam" id="PF07715">
    <property type="entry name" value="Plug"/>
    <property type="match status" value="1"/>
</dbReference>
<keyword evidence="3" id="KW-0813">Transport</keyword>
<feature type="domain" description="TonB-dependent receptor-like beta-barrel" evidence="16">
    <location>
        <begin position="403"/>
        <end position="783"/>
    </location>
</feature>
<keyword evidence="7" id="KW-0732">Signal</keyword>
<keyword evidence="6" id="KW-0812">Transmembrane</keyword>
<evidence type="ECO:0000256" key="11">
    <source>
        <dbReference type="ARBA" id="ARBA00023077"/>
    </source>
</evidence>